<accession>A0A1X0QSE5</accession>
<gene>
    <name evidence="1" type="ORF">BCV72DRAFT_234363</name>
</gene>
<dbReference type="VEuPathDB" id="FungiDB:BCV72DRAFT_234363"/>
<dbReference type="EMBL" id="KV922038">
    <property type="protein sequence ID" value="ORE02666.1"/>
    <property type="molecule type" value="Genomic_DNA"/>
</dbReference>
<protein>
    <submittedName>
        <fullName evidence="1">Uncharacterized protein</fullName>
    </submittedName>
</protein>
<sequence length="54" mass="6689">MLDLNSKVILPNKKELKFFRQNNLSNWNLKDIMQRYQLKNRMSLKMANTWYIQK</sequence>
<dbReference type="AlphaFoldDB" id="A0A1X0QSE5"/>
<proteinExistence type="predicted"/>
<reference evidence="1" key="1">
    <citation type="journal article" date="2016" name="Proc. Natl. Acad. Sci. U.S.A.">
        <title>Lipid metabolic changes in an early divergent fungus govern the establishment of a mutualistic symbiosis with endobacteria.</title>
        <authorList>
            <person name="Lastovetsky O.A."/>
            <person name="Gaspar M.L."/>
            <person name="Mondo S.J."/>
            <person name="LaButti K.M."/>
            <person name="Sandor L."/>
            <person name="Grigoriev I.V."/>
            <person name="Henry S.A."/>
            <person name="Pawlowska T.E."/>
        </authorList>
    </citation>
    <scope>NUCLEOTIDE SEQUENCE [LARGE SCALE GENOMIC DNA]</scope>
    <source>
        <strain evidence="1">ATCC 52814</strain>
    </source>
</reference>
<organism evidence="1">
    <name type="scientific">Rhizopus microsporus var. microsporus</name>
    <dbReference type="NCBI Taxonomy" id="86635"/>
    <lineage>
        <taxon>Eukaryota</taxon>
        <taxon>Fungi</taxon>
        <taxon>Fungi incertae sedis</taxon>
        <taxon>Mucoromycota</taxon>
        <taxon>Mucoromycotina</taxon>
        <taxon>Mucoromycetes</taxon>
        <taxon>Mucorales</taxon>
        <taxon>Mucorineae</taxon>
        <taxon>Rhizopodaceae</taxon>
        <taxon>Rhizopus</taxon>
    </lineage>
</organism>
<dbReference type="Proteomes" id="UP000242414">
    <property type="component" value="Unassembled WGS sequence"/>
</dbReference>
<evidence type="ECO:0000313" key="1">
    <source>
        <dbReference type="EMBL" id="ORE02666.1"/>
    </source>
</evidence>
<name>A0A1X0QSE5_RHIZD</name>